<dbReference type="Proteomes" id="UP000827718">
    <property type="component" value="Segment"/>
</dbReference>
<organism evidence="1 2">
    <name type="scientific">Yersinia phage PYps23T</name>
    <dbReference type="NCBI Taxonomy" id="2801356"/>
    <lineage>
        <taxon>Viruses</taxon>
        <taxon>Duplodnaviria</taxon>
        <taxon>Heunggongvirae</taxon>
        <taxon>Uroviricota</taxon>
        <taxon>Caudoviricetes</taxon>
        <taxon>Chaseviridae</taxon>
        <taxon>Cleopatravirinae</taxon>
        <taxon>Carltongylesvirus</taxon>
        <taxon>Carltongylesvirus PYps23T</taxon>
    </lineage>
</organism>
<gene>
    <name evidence="1" type="ORF">ORF021</name>
</gene>
<evidence type="ECO:0000313" key="2">
    <source>
        <dbReference type="Proteomes" id="UP000827718"/>
    </source>
</evidence>
<sequence length="92" mass="10176">MISIDQVPFELSKAKGKLDDAKSDLLTFEECSTHDKTKVFIECINGWVLIDSAVIQSLLTKEVETAQASFDELESINTLLNNTLSDALKGKQ</sequence>
<proteinExistence type="predicted"/>
<reference evidence="1 2" key="1">
    <citation type="submission" date="2020-10" db="EMBL/GenBank/DDBJ databases">
        <title>Genome sequence of Yersinia pseudotuberculosis phages.</title>
        <authorList>
            <person name="Hammerl J.A."/>
            <person name="Hertwig S."/>
        </authorList>
    </citation>
    <scope>NUCLEOTIDE SEQUENCE [LARGE SCALE GENOMIC DNA]</scope>
</reference>
<accession>A0AAE7P3N0</accession>
<protein>
    <submittedName>
        <fullName evidence="1">Uncharacterized protein</fullName>
    </submittedName>
</protein>
<name>A0AAE7P3N0_9CAUD</name>
<evidence type="ECO:0000313" key="1">
    <source>
        <dbReference type="EMBL" id="QQO90940.1"/>
    </source>
</evidence>
<keyword evidence="2" id="KW-1185">Reference proteome</keyword>
<dbReference type="EMBL" id="MW147598">
    <property type="protein sequence ID" value="QQO90940.1"/>
    <property type="molecule type" value="Genomic_DNA"/>
</dbReference>